<dbReference type="SUPFAM" id="SSF55252">
    <property type="entry name" value="C-terminal domain of arginine repressor"/>
    <property type="match status" value="1"/>
</dbReference>
<evidence type="ECO:0000256" key="5">
    <source>
        <dbReference type="ARBA" id="ARBA00023125"/>
    </source>
</evidence>
<dbReference type="InterPro" id="IPR036390">
    <property type="entry name" value="WH_DNA-bd_sf"/>
</dbReference>
<dbReference type="GO" id="GO:0034618">
    <property type="term" value="F:arginine binding"/>
    <property type="evidence" value="ECO:0007669"/>
    <property type="project" value="InterPro"/>
</dbReference>
<dbReference type="PANTHER" id="PTHR34471:SF1">
    <property type="entry name" value="ARGININE REPRESSOR"/>
    <property type="match status" value="1"/>
</dbReference>
<evidence type="ECO:0000259" key="7">
    <source>
        <dbReference type="Pfam" id="PF01316"/>
    </source>
</evidence>
<accession>A0A645EY84</accession>
<sequence>MKGKRLTLIRQLVKTHAVETQEELVELLRQRYHLVVTQATISRDIKELGLLKITMDNGRSRYALPGVVGQITPSLDKVKRALLDNLVSIDHAGNLIVMRTMPGNAHSIAALLDAMGWEHVVGTLAGDDTILIILREENQVEAFVAKLYEIME</sequence>
<evidence type="ECO:0000256" key="1">
    <source>
        <dbReference type="ARBA" id="ARBA00004496"/>
    </source>
</evidence>
<dbReference type="GO" id="GO:0051259">
    <property type="term" value="P:protein complex oligomerization"/>
    <property type="evidence" value="ECO:0007669"/>
    <property type="project" value="InterPro"/>
</dbReference>
<comment type="subcellular location">
    <subcellularLocation>
        <location evidence="1">Cytoplasm</location>
    </subcellularLocation>
</comment>
<dbReference type="GO" id="GO:0003700">
    <property type="term" value="F:DNA-binding transcription factor activity"/>
    <property type="evidence" value="ECO:0007669"/>
    <property type="project" value="InterPro"/>
</dbReference>
<comment type="caution">
    <text evidence="9">The sequence shown here is derived from an EMBL/GenBank/DDBJ whole genome shotgun (WGS) entry which is preliminary data.</text>
</comment>
<dbReference type="HAMAP" id="MF_00173">
    <property type="entry name" value="Arg_repressor"/>
    <property type="match status" value="1"/>
</dbReference>
<reference evidence="9" key="1">
    <citation type="submission" date="2019-08" db="EMBL/GenBank/DDBJ databases">
        <authorList>
            <person name="Kucharzyk K."/>
            <person name="Murdoch R.W."/>
            <person name="Higgins S."/>
            <person name="Loffler F."/>
        </authorList>
    </citation>
    <scope>NUCLEOTIDE SEQUENCE</scope>
</reference>
<dbReference type="Pfam" id="PF02863">
    <property type="entry name" value="Arg_repressor_C"/>
    <property type="match status" value="1"/>
</dbReference>
<feature type="domain" description="Arginine repressor C-terminal" evidence="8">
    <location>
        <begin position="84"/>
        <end position="147"/>
    </location>
</feature>
<evidence type="ECO:0000256" key="2">
    <source>
        <dbReference type="ARBA" id="ARBA00008316"/>
    </source>
</evidence>
<gene>
    <name evidence="9" type="primary">argR_29</name>
    <name evidence="9" type="ORF">SDC9_154267</name>
</gene>
<dbReference type="NCBIfam" id="TIGR01529">
    <property type="entry name" value="argR_whole"/>
    <property type="match status" value="1"/>
</dbReference>
<keyword evidence="4" id="KW-0805">Transcription regulation</keyword>
<keyword evidence="3" id="KW-0963">Cytoplasm</keyword>
<dbReference type="AlphaFoldDB" id="A0A645EY84"/>
<proteinExistence type="inferred from homology"/>
<dbReference type="GO" id="GO:0006525">
    <property type="term" value="P:arginine metabolic process"/>
    <property type="evidence" value="ECO:0007669"/>
    <property type="project" value="InterPro"/>
</dbReference>
<dbReference type="InterPro" id="IPR036251">
    <property type="entry name" value="Arg_repress_C_sf"/>
</dbReference>
<dbReference type="Gene3D" id="1.10.10.10">
    <property type="entry name" value="Winged helix-like DNA-binding domain superfamily/Winged helix DNA-binding domain"/>
    <property type="match status" value="1"/>
</dbReference>
<keyword evidence="6" id="KW-0804">Transcription</keyword>
<dbReference type="GO" id="GO:0005737">
    <property type="term" value="C:cytoplasm"/>
    <property type="evidence" value="ECO:0007669"/>
    <property type="project" value="UniProtKB-SubCell"/>
</dbReference>
<dbReference type="InterPro" id="IPR020900">
    <property type="entry name" value="Arg_repress_DNA-bd"/>
</dbReference>
<dbReference type="InterPro" id="IPR001669">
    <property type="entry name" value="Arg_repress"/>
</dbReference>
<protein>
    <submittedName>
        <fullName evidence="9">Arginine repressor</fullName>
    </submittedName>
</protein>
<dbReference type="InterPro" id="IPR020899">
    <property type="entry name" value="Arg_repress_C"/>
</dbReference>
<evidence type="ECO:0000256" key="4">
    <source>
        <dbReference type="ARBA" id="ARBA00023015"/>
    </source>
</evidence>
<feature type="domain" description="Arginine repressor DNA-binding" evidence="7">
    <location>
        <begin position="2"/>
        <end position="65"/>
    </location>
</feature>
<keyword evidence="5" id="KW-0238">DNA-binding</keyword>
<evidence type="ECO:0000259" key="8">
    <source>
        <dbReference type="Pfam" id="PF02863"/>
    </source>
</evidence>
<evidence type="ECO:0000256" key="6">
    <source>
        <dbReference type="ARBA" id="ARBA00023163"/>
    </source>
</evidence>
<dbReference type="Pfam" id="PF01316">
    <property type="entry name" value="Arg_repressor"/>
    <property type="match status" value="1"/>
</dbReference>
<organism evidence="9">
    <name type="scientific">bioreactor metagenome</name>
    <dbReference type="NCBI Taxonomy" id="1076179"/>
    <lineage>
        <taxon>unclassified sequences</taxon>
        <taxon>metagenomes</taxon>
        <taxon>ecological metagenomes</taxon>
    </lineage>
</organism>
<name>A0A645EY84_9ZZZZ</name>
<dbReference type="PRINTS" id="PR01467">
    <property type="entry name" value="ARGREPRESSOR"/>
</dbReference>
<evidence type="ECO:0000256" key="3">
    <source>
        <dbReference type="ARBA" id="ARBA00022490"/>
    </source>
</evidence>
<dbReference type="Gene3D" id="3.30.1360.40">
    <property type="match status" value="1"/>
</dbReference>
<dbReference type="InterPro" id="IPR036388">
    <property type="entry name" value="WH-like_DNA-bd_sf"/>
</dbReference>
<dbReference type="PANTHER" id="PTHR34471">
    <property type="entry name" value="ARGININE REPRESSOR"/>
    <property type="match status" value="1"/>
</dbReference>
<dbReference type="GO" id="GO:0003677">
    <property type="term" value="F:DNA binding"/>
    <property type="evidence" value="ECO:0007669"/>
    <property type="project" value="UniProtKB-KW"/>
</dbReference>
<dbReference type="EMBL" id="VSSQ01052961">
    <property type="protein sequence ID" value="MPN07008.1"/>
    <property type="molecule type" value="Genomic_DNA"/>
</dbReference>
<comment type="similarity">
    <text evidence="2">Belongs to the ArgR family.</text>
</comment>
<evidence type="ECO:0000313" key="9">
    <source>
        <dbReference type="EMBL" id="MPN07008.1"/>
    </source>
</evidence>
<dbReference type="SUPFAM" id="SSF46785">
    <property type="entry name" value="Winged helix' DNA-binding domain"/>
    <property type="match status" value="1"/>
</dbReference>